<name>A0ABD6CGD4_9EURY</name>
<organism evidence="1 2">
    <name type="scientific">Halorientalis brevis</name>
    <dbReference type="NCBI Taxonomy" id="1126241"/>
    <lineage>
        <taxon>Archaea</taxon>
        <taxon>Methanobacteriati</taxon>
        <taxon>Methanobacteriota</taxon>
        <taxon>Stenosarchaea group</taxon>
        <taxon>Halobacteria</taxon>
        <taxon>Halobacteriales</taxon>
        <taxon>Haloarculaceae</taxon>
        <taxon>Halorientalis</taxon>
    </lineage>
</organism>
<comment type="caution">
    <text evidence="1">The sequence shown here is derived from an EMBL/GenBank/DDBJ whole genome shotgun (WGS) entry which is preliminary data.</text>
</comment>
<dbReference type="AlphaFoldDB" id="A0ABD6CGD4"/>
<accession>A0ABD6CGD4</accession>
<protein>
    <submittedName>
        <fullName evidence="1">Uncharacterized protein</fullName>
    </submittedName>
</protein>
<proteinExistence type="predicted"/>
<dbReference type="Proteomes" id="UP001597119">
    <property type="component" value="Unassembled WGS sequence"/>
</dbReference>
<keyword evidence="2" id="KW-1185">Reference proteome</keyword>
<dbReference type="RefSeq" id="WP_247378567.1">
    <property type="nucleotide sequence ID" value="NZ_JALLGV010000005.1"/>
</dbReference>
<gene>
    <name evidence="1" type="ORF">ACFR9U_18200</name>
</gene>
<evidence type="ECO:0000313" key="1">
    <source>
        <dbReference type="EMBL" id="MFD1588914.1"/>
    </source>
</evidence>
<dbReference type="EMBL" id="JBHUDJ010000014">
    <property type="protein sequence ID" value="MFD1588914.1"/>
    <property type="molecule type" value="Genomic_DNA"/>
</dbReference>
<reference evidence="1 2" key="1">
    <citation type="journal article" date="2019" name="Int. J. Syst. Evol. Microbiol.">
        <title>The Global Catalogue of Microorganisms (GCM) 10K type strain sequencing project: providing services to taxonomists for standard genome sequencing and annotation.</title>
        <authorList>
            <consortium name="The Broad Institute Genomics Platform"/>
            <consortium name="The Broad Institute Genome Sequencing Center for Infectious Disease"/>
            <person name="Wu L."/>
            <person name="Ma J."/>
        </authorList>
    </citation>
    <scope>NUCLEOTIDE SEQUENCE [LARGE SCALE GENOMIC DNA]</scope>
    <source>
        <strain evidence="1 2">CGMCC 1.12125</strain>
    </source>
</reference>
<evidence type="ECO:0000313" key="2">
    <source>
        <dbReference type="Proteomes" id="UP001597119"/>
    </source>
</evidence>
<sequence>MGGDVTLNSWGQAIAAIRGFGYGATIRVPKVAEPTLPQSVDLRLSNFPWSIHKGATRVYRENTPGDHLQIREYPDHWTVQRDRSNPHYRPVSHARGDIPATTAAVSVATFPVFTALSSLELAGQLTAQATDLSMALFADGVVPFVNAVLN</sequence>